<dbReference type="PANTHER" id="PTHR33048:SF168">
    <property type="match status" value="1"/>
</dbReference>
<evidence type="ECO:0000256" key="1">
    <source>
        <dbReference type="ARBA" id="ARBA00004141"/>
    </source>
</evidence>
<proteinExistence type="inferred from homology"/>
<dbReference type="Pfam" id="PF20684">
    <property type="entry name" value="Fung_rhodopsin"/>
    <property type="match status" value="1"/>
</dbReference>
<dbReference type="EMBL" id="KZ824283">
    <property type="protein sequence ID" value="RAL12501.1"/>
    <property type="molecule type" value="Genomic_DNA"/>
</dbReference>
<keyword evidence="9" id="KW-1185">Reference proteome</keyword>
<keyword evidence="3 6" id="KW-1133">Transmembrane helix</keyword>
<feature type="transmembrane region" description="Helical" evidence="6">
    <location>
        <begin position="41"/>
        <end position="66"/>
    </location>
</feature>
<comment type="subcellular location">
    <subcellularLocation>
        <location evidence="1">Membrane</location>
        <topology evidence="1">Multi-pass membrane protein</topology>
    </subcellularLocation>
</comment>
<feature type="transmembrane region" description="Helical" evidence="6">
    <location>
        <begin position="146"/>
        <end position="165"/>
    </location>
</feature>
<dbReference type="AlphaFoldDB" id="A0A395HX66"/>
<keyword evidence="2 6" id="KW-0812">Transmembrane</keyword>
<evidence type="ECO:0000256" key="5">
    <source>
        <dbReference type="ARBA" id="ARBA00038359"/>
    </source>
</evidence>
<reference evidence="8 9" key="1">
    <citation type="submission" date="2018-02" db="EMBL/GenBank/DDBJ databases">
        <title>The genomes of Aspergillus section Nigri reveals drivers in fungal speciation.</title>
        <authorList>
            <consortium name="DOE Joint Genome Institute"/>
            <person name="Vesth T.C."/>
            <person name="Nybo J."/>
            <person name="Theobald S."/>
            <person name="Brandl J."/>
            <person name="Frisvad J.C."/>
            <person name="Nielsen K.F."/>
            <person name="Lyhne E.K."/>
            <person name="Kogle M.E."/>
            <person name="Kuo A."/>
            <person name="Riley R."/>
            <person name="Clum A."/>
            <person name="Nolan M."/>
            <person name="Lipzen A."/>
            <person name="Salamov A."/>
            <person name="Henrissat B."/>
            <person name="Wiebenga A."/>
            <person name="De vries R.P."/>
            <person name="Grigoriev I.V."/>
            <person name="Mortensen U.H."/>
            <person name="Andersen M.R."/>
            <person name="Baker S.E."/>
        </authorList>
    </citation>
    <scope>NUCLEOTIDE SEQUENCE [LARGE SCALE GENOMIC DNA]</scope>
    <source>
        <strain evidence="8 9">CBS 101889</strain>
    </source>
</reference>
<dbReference type="InterPro" id="IPR052337">
    <property type="entry name" value="SAT4-like"/>
</dbReference>
<evidence type="ECO:0000313" key="9">
    <source>
        <dbReference type="Proteomes" id="UP000248961"/>
    </source>
</evidence>
<name>A0A395HX66_ASPHC</name>
<dbReference type="Proteomes" id="UP000248961">
    <property type="component" value="Unassembled WGS sequence"/>
</dbReference>
<feature type="domain" description="Rhodopsin" evidence="7">
    <location>
        <begin position="99"/>
        <end position="194"/>
    </location>
</feature>
<evidence type="ECO:0000259" key="7">
    <source>
        <dbReference type="Pfam" id="PF20684"/>
    </source>
</evidence>
<organism evidence="8 9">
    <name type="scientific">Aspergillus homomorphus (strain CBS 101889)</name>
    <dbReference type="NCBI Taxonomy" id="1450537"/>
    <lineage>
        <taxon>Eukaryota</taxon>
        <taxon>Fungi</taxon>
        <taxon>Dikarya</taxon>
        <taxon>Ascomycota</taxon>
        <taxon>Pezizomycotina</taxon>
        <taxon>Eurotiomycetes</taxon>
        <taxon>Eurotiomycetidae</taxon>
        <taxon>Eurotiales</taxon>
        <taxon>Aspergillaceae</taxon>
        <taxon>Aspergillus</taxon>
        <taxon>Aspergillus subgen. Circumdati</taxon>
    </lineage>
</organism>
<evidence type="ECO:0000256" key="3">
    <source>
        <dbReference type="ARBA" id="ARBA00022989"/>
    </source>
</evidence>
<evidence type="ECO:0000256" key="2">
    <source>
        <dbReference type="ARBA" id="ARBA00022692"/>
    </source>
</evidence>
<dbReference type="GO" id="GO:0016020">
    <property type="term" value="C:membrane"/>
    <property type="evidence" value="ECO:0007669"/>
    <property type="project" value="UniProtKB-SubCell"/>
</dbReference>
<dbReference type="InterPro" id="IPR049326">
    <property type="entry name" value="Rhodopsin_dom_fungi"/>
</dbReference>
<protein>
    <recommendedName>
        <fullName evidence="7">Rhodopsin domain-containing protein</fullName>
    </recommendedName>
</protein>
<dbReference type="PANTHER" id="PTHR33048">
    <property type="entry name" value="PTH11-LIKE INTEGRAL MEMBRANE PROTEIN (AFU_ORTHOLOGUE AFUA_5G11245)"/>
    <property type="match status" value="1"/>
</dbReference>
<feature type="transmembrane region" description="Helical" evidence="6">
    <location>
        <begin position="12"/>
        <end position="29"/>
    </location>
</feature>
<dbReference type="VEuPathDB" id="FungiDB:BO97DRAFT_313637"/>
<evidence type="ECO:0000256" key="4">
    <source>
        <dbReference type="ARBA" id="ARBA00023136"/>
    </source>
</evidence>
<evidence type="ECO:0000256" key="6">
    <source>
        <dbReference type="SAM" id="Phobius"/>
    </source>
</evidence>
<comment type="similarity">
    <text evidence="5">Belongs to the SAT4 family.</text>
</comment>
<gene>
    <name evidence="8" type="ORF">BO97DRAFT_313637</name>
</gene>
<keyword evidence="4 6" id="KW-0472">Membrane</keyword>
<dbReference type="RefSeq" id="XP_025551655.1">
    <property type="nucleotide sequence ID" value="XM_025691247.1"/>
</dbReference>
<dbReference type="GeneID" id="37195536"/>
<feature type="transmembrane region" description="Helical" evidence="6">
    <location>
        <begin position="177"/>
        <end position="197"/>
    </location>
</feature>
<dbReference type="OrthoDB" id="10017208at2759"/>
<accession>A0A395HX66</accession>
<feature type="non-terminal residue" evidence="8">
    <location>
        <position position="198"/>
    </location>
</feature>
<evidence type="ECO:0000313" key="8">
    <source>
        <dbReference type="EMBL" id="RAL12501.1"/>
    </source>
</evidence>
<feature type="non-terminal residue" evidence="8">
    <location>
        <position position="1"/>
    </location>
</feature>
<sequence length="198" mass="22220">LQIVGQTTIRLITVFLVLSAISQVFRLWARYSEGLHMGADDWLSVASLFAFLGYCGEVLVCVHTYYAGQVYQDSGKTERMSNRYLKARFADPIIYGIHFWNRSISGYCFSAQIPFLILGFLDRLVEIAIQWLPGRRICDLQLSRRKMLAILAMFLSGFSVVSSTLTSPVDYGRVGLWSVVNLGLAIICSCLPTYPGLL</sequence>